<dbReference type="Gramene" id="TKW25748">
    <property type="protein sequence ID" value="TKW25748"/>
    <property type="gene ID" value="SEVIR_3G138800v2"/>
</dbReference>
<dbReference type="AlphaFoldDB" id="A0A4U6V946"/>
<feature type="compositionally biased region" description="Basic and acidic residues" evidence="1">
    <location>
        <begin position="80"/>
        <end position="102"/>
    </location>
</feature>
<keyword evidence="3" id="KW-1185">Reference proteome</keyword>
<feature type="compositionally biased region" description="Basic residues" evidence="1">
    <location>
        <begin position="57"/>
        <end position="79"/>
    </location>
</feature>
<sequence length="182" mass="20547">MLIHPSGSAGAGQLRRDDHAVYVRHHPALEVAAAPLPPRLARPGHPLPPQPCLRAAPRPRQRRARAHGAPAQRHHRVHVRVPEPREQERWRRQHYRGAEPRRSGRPGLPRRRARRRRRRRRLRRRRRPAAGAQAGHPEAPRRRAEALVVPPRPVRLDAVARLGHEAGHGQAGPACATTMGSM</sequence>
<dbReference type="OMA" id="HEAGHGQ"/>
<feature type="compositionally biased region" description="Basic residues" evidence="1">
    <location>
        <begin position="108"/>
        <end position="128"/>
    </location>
</feature>
<evidence type="ECO:0000256" key="1">
    <source>
        <dbReference type="SAM" id="MobiDB-lite"/>
    </source>
</evidence>
<protein>
    <submittedName>
        <fullName evidence="2">Uncharacterized protein</fullName>
    </submittedName>
</protein>
<accession>A0A4U6V946</accession>
<name>A0A4U6V946_SETVI</name>
<gene>
    <name evidence="2" type="ORF">SEVIR_3G138800v2</name>
</gene>
<dbReference type="Proteomes" id="UP000298652">
    <property type="component" value="Chromosome 3"/>
</dbReference>
<organism evidence="2 3">
    <name type="scientific">Setaria viridis</name>
    <name type="common">Green bristlegrass</name>
    <name type="synonym">Setaria italica subsp. viridis</name>
    <dbReference type="NCBI Taxonomy" id="4556"/>
    <lineage>
        <taxon>Eukaryota</taxon>
        <taxon>Viridiplantae</taxon>
        <taxon>Streptophyta</taxon>
        <taxon>Embryophyta</taxon>
        <taxon>Tracheophyta</taxon>
        <taxon>Spermatophyta</taxon>
        <taxon>Magnoliopsida</taxon>
        <taxon>Liliopsida</taxon>
        <taxon>Poales</taxon>
        <taxon>Poaceae</taxon>
        <taxon>PACMAD clade</taxon>
        <taxon>Panicoideae</taxon>
        <taxon>Panicodae</taxon>
        <taxon>Paniceae</taxon>
        <taxon>Cenchrinae</taxon>
        <taxon>Setaria</taxon>
    </lineage>
</organism>
<reference evidence="2" key="1">
    <citation type="submission" date="2019-03" db="EMBL/GenBank/DDBJ databases">
        <title>WGS assembly of Setaria viridis.</title>
        <authorList>
            <person name="Huang P."/>
            <person name="Jenkins J."/>
            <person name="Grimwood J."/>
            <person name="Barry K."/>
            <person name="Healey A."/>
            <person name="Mamidi S."/>
            <person name="Sreedasyam A."/>
            <person name="Shu S."/>
            <person name="Feldman M."/>
            <person name="Wu J."/>
            <person name="Yu Y."/>
            <person name="Chen C."/>
            <person name="Johnson J."/>
            <person name="Rokhsar D."/>
            <person name="Baxter I."/>
            <person name="Schmutz J."/>
            <person name="Brutnell T."/>
            <person name="Kellogg E."/>
        </authorList>
    </citation>
    <scope>NUCLEOTIDE SEQUENCE [LARGE SCALE GENOMIC DNA]</scope>
</reference>
<evidence type="ECO:0000313" key="3">
    <source>
        <dbReference type="Proteomes" id="UP000298652"/>
    </source>
</evidence>
<dbReference type="EMBL" id="CM016554">
    <property type="protein sequence ID" value="TKW25748.1"/>
    <property type="molecule type" value="Genomic_DNA"/>
</dbReference>
<evidence type="ECO:0000313" key="2">
    <source>
        <dbReference type="EMBL" id="TKW25748.1"/>
    </source>
</evidence>
<feature type="region of interest" description="Disordered" evidence="1">
    <location>
        <begin position="34"/>
        <end position="148"/>
    </location>
</feature>
<proteinExistence type="predicted"/>
<feature type="compositionally biased region" description="Pro residues" evidence="1">
    <location>
        <begin position="35"/>
        <end position="51"/>
    </location>
</feature>